<keyword evidence="3" id="KW-1185">Reference proteome</keyword>
<evidence type="ECO:0000313" key="2">
    <source>
        <dbReference type="EMBL" id="GAA5178903.1"/>
    </source>
</evidence>
<proteinExistence type="predicted"/>
<dbReference type="Proteomes" id="UP001501570">
    <property type="component" value="Unassembled WGS sequence"/>
</dbReference>
<gene>
    <name evidence="2" type="ORF">GCM10023322_07150</name>
</gene>
<dbReference type="Pfam" id="PF09660">
    <property type="entry name" value="DUF2397"/>
    <property type="match status" value="1"/>
</dbReference>
<feature type="compositionally biased region" description="Basic and acidic residues" evidence="1">
    <location>
        <begin position="408"/>
        <end position="417"/>
    </location>
</feature>
<dbReference type="EMBL" id="BAABJQ010000002">
    <property type="protein sequence ID" value="GAA5178903.1"/>
    <property type="molecule type" value="Genomic_DNA"/>
</dbReference>
<evidence type="ECO:0008006" key="4">
    <source>
        <dbReference type="Google" id="ProtNLM"/>
    </source>
</evidence>
<protein>
    <recommendedName>
        <fullName evidence="4">TIGR02677 family protein</fullName>
    </recommendedName>
</protein>
<dbReference type="InterPro" id="IPR013493">
    <property type="entry name" value="CHP02677"/>
</dbReference>
<evidence type="ECO:0000313" key="3">
    <source>
        <dbReference type="Proteomes" id="UP001501570"/>
    </source>
</evidence>
<organism evidence="2 3">
    <name type="scientific">Rugosimonospora acidiphila</name>
    <dbReference type="NCBI Taxonomy" id="556531"/>
    <lineage>
        <taxon>Bacteria</taxon>
        <taxon>Bacillati</taxon>
        <taxon>Actinomycetota</taxon>
        <taxon>Actinomycetes</taxon>
        <taxon>Micromonosporales</taxon>
        <taxon>Micromonosporaceae</taxon>
        <taxon>Rugosimonospora</taxon>
    </lineage>
</organism>
<feature type="region of interest" description="Disordered" evidence="1">
    <location>
        <begin position="393"/>
        <end position="417"/>
    </location>
</feature>
<accession>A0ABP9RKC8</accession>
<sequence>MRPSVLHGDIDDSEESTGSGPDLWQLAGLPGGLIQASYLTSRYAAQYRLIVDVLLDQQQYTLTGVAAADLPGLLRDHVTKAGADPAILDDPAFNLKLRMDRLDKWRVVDIFQDRAERDADFVRDLDRYQLTEVAAELHRAVLSLGHDVASAAAATLAPSVLTANLAALRDTVTTDPAAAAAAWSVLQTTHQSMAKAAAGWQARLAGALAGAPDQKKITTVQETLRRYVDMWGAGVDTHSESITALVESLNGVAAPVWRRIAVHNLGPSADDAAIDELIASYSLTLTTLRRWFDGPDCQARRLRRQMRDTIGPLLRGQRTLAAVGGHISRRAELLALAARLEESADDEAGWASWCTATGLFSARHLPGTTPAPAGNAGAASFWEAEPVQVEARLRKHGPKATTGTAARIQDRAEGRRAAKERTAQVQAAAARTEAGVLARSGQRLSQWRNLTGPELEMLLVMLGVVAGARPDSAGVRTATTGDDRWMLRADPPPTDAPAAVVHTPDGRLVHPDIRLHITPAASVA</sequence>
<comment type="caution">
    <text evidence="2">The sequence shown here is derived from an EMBL/GenBank/DDBJ whole genome shotgun (WGS) entry which is preliminary data.</text>
</comment>
<name>A0ABP9RKC8_9ACTN</name>
<feature type="region of interest" description="Disordered" evidence="1">
    <location>
        <begin position="1"/>
        <end position="21"/>
    </location>
</feature>
<evidence type="ECO:0000256" key="1">
    <source>
        <dbReference type="SAM" id="MobiDB-lite"/>
    </source>
</evidence>
<reference evidence="3" key="1">
    <citation type="journal article" date="2019" name="Int. J. Syst. Evol. Microbiol.">
        <title>The Global Catalogue of Microorganisms (GCM) 10K type strain sequencing project: providing services to taxonomists for standard genome sequencing and annotation.</title>
        <authorList>
            <consortium name="The Broad Institute Genomics Platform"/>
            <consortium name="The Broad Institute Genome Sequencing Center for Infectious Disease"/>
            <person name="Wu L."/>
            <person name="Ma J."/>
        </authorList>
    </citation>
    <scope>NUCLEOTIDE SEQUENCE [LARGE SCALE GENOMIC DNA]</scope>
    <source>
        <strain evidence="3">JCM 18304</strain>
    </source>
</reference>